<evidence type="ECO:0000313" key="4">
    <source>
        <dbReference type="EMBL" id="AIC32384.1"/>
    </source>
</evidence>
<keyword evidence="10" id="KW-1185">Reference proteome</keyword>
<dbReference type="Proteomes" id="UP000156776">
    <property type="component" value="Segment"/>
</dbReference>
<evidence type="ECO:0000256" key="1">
    <source>
        <dbReference type="SAM" id="Phobius"/>
    </source>
</evidence>
<dbReference type="EMBL" id="AP008984">
    <property type="protein sequence ID" value="BAF48842.1"/>
    <property type="molecule type" value="Genomic_DNA"/>
</dbReference>
<gene>
    <name evidence="4" type="ORF">CyHV3-GZ_ORF29R</name>
    <name evidence="3" type="ORF">CyHV3_ORF29</name>
    <name evidence="6" type="ORF">KHVJ038</name>
</gene>
<feature type="transmembrane region" description="Helical" evidence="1">
    <location>
        <begin position="90"/>
        <end position="110"/>
    </location>
</feature>
<evidence type="ECO:0000313" key="10">
    <source>
        <dbReference type="Proteomes" id="UP000156776"/>
    </source>
</evidence>
<feature type="transmembrane region" description="Helical" evidence="1">
    <location>
        <begin position="122"/>
        <end position="145"/>
    </location>
</feature>
<dbReference type="Proteomes" id="UP000130752">
    <property type="component" value="Segment"/>
</dbReference>
<keyword evidence="1" id="KW-1133">Transmembrane helix</keyword>
<evidence type="ECO:0000313" key="5">
    <source>
        <dbReference type="EMBL" id="AJP55520.1"/>
    </source>
</evidence>
<reference evidence="7 10" key="1">
    <citation type="journal article" date="2007" name="J. Virol.">
        <title>Genome sequences of three koi herpesvirus isolates representing the expanding distribution of an emerging disease threatening koi and common carp worldwide.</title>
        <authorList>
            <person name="Aoki T."/>
            <person name="Hirono I."/>
            <person name="Kurokawa K."/>
            <person name="Fukuda H."/>
            <person name="Nahary R."/>
            <person name="Eldar A."/>
            <person name="Davison A.J."/>
            <person name="Waltzek T.B."/>
            <person name="Bercovier H."/>
            <person name="Hedrick R.P."/>
        </authorList>
    </citation>
    <scope>NUCLEOTIDE SEQUENCE [LARGE SCALE GENOMIC DNA]</scope>
    <source>
        <strain evidence="2">KHV-I</strain>
        <strain evidence="3 10">KHV-U</strain>
        <strain evidence="6">TUMST1</strain>
    </source>
</reference>
<dbReference type="EMBL" id="DQ177346">
    <property type="protein sequence ID" value="ABC55214.1"/>
    <property type="molecule type" value="Genomic_DNA"/>
</dbReference>
<feature type="transmembrane region" description="Helical" evidence="1">
    <location>
        <begin position="291"/>
        <end position="311"/>
    </location>
</feature>
<feature type="transmembrane region" description="Helical" evidence="1">
    <location>
        <begin position="323"/>
        <end position="347"/>
    </location>
</feature>
<keyword evidence="1" id="KW-0812">Transmembrane</keyword>
<keyword evidence="1" id="KW-0472">Membrane</keyword>
<dbReference type="EMBL" id="KJ627438">
    <property type="protein sequence ID" value="AIC32384.1"/>
    <property type="molecule type" value="Genomic_DNA"/>
</dbReference>
<feature type="transmembrane region" description="Helical" evidence="1">
    <location>
        <begin position="65"/>
        <end position="84"/>
    </location>
</feature>
<dbReference type="Proteomes" id="UP000106924">
    <property type="component" value="Segment"/>
</dbReference>
<organism evidence="2 7">
    <name type="scientific">Cyprinid herpesvirus 3</name>
    <name type="common">CyHV-3</name>
    <dbReference type="NCBI Taxonomy" id="180230"/>
    <lineage>
        <taxon>Viruses</taxon>
        <taxon>Duplodnaviria</taxon>
        <taxon>Heunggongvirae</taxon>
        <taxon>Peploviricota</taxon>
        <taxon>Herviviricetes</taxon>
        <taxon>Herpesvirales</taxon>
        <taxon>Alloherpesviridae</taxon>
        <taxon>Cyvirus</taxon>
        <taxon>Cyvirus cyprinidallo3</taxon>
    </lineage>
</organism>
<dbReference type="Proteomes" id="UP000160099">
    <property type="component" value="Segment"/>
</dbReference>
<sequence length="367" mass="41097">MKPTINMTKSEKQPLLPQTMPSVKDDFRYSHPPSCLYCGPHIDGNDDPPLRGDEMLVSPFSVRKWFLMADAVFSTLLAFAVFTMYDDDVIFGFGVAGLCIARMFNLSQWVHIPTTRFKNNAVIAFTVLMMLVVIAVGAMYLYLYLTDGLPPSEMVPRMMVLQVACFVTGVVLSLLVICAACTARIYENTTRVIPPSRNLLTCGFEMTDPRDFHGGSEYYDFHTAPFWLVLVHYISDLGITVSLGMTAAFARDISLILTAVVVVGMVIMRTVPISKNFFANGHSDTLRHSVVTTLLSMIVSGMIGLILWLHYQVWNEPRFNLLIWGLVVLVASLLILSAATFYSYMVLPRPKPLPNQAPKRRGDYTRI</sequence>
<dbReference type="RefSeq" id="YP_001096066.1">
    <property type="nucleotide sequence ID" value="NC_009127.1"/>
</dbReference>
<dbReference type="KEGG" id="vg:11266361"/>
<evidence type="ECO:0000313" key="9">
    <source>
        <dbReference type="Proteomes" id="UP000130752"/>
    </source>
</evidence>
<dbReference type="EMBL" id="KP343683">
    <property type="protein sequence ID" value="AJP55520.1"/>
    <property type="molecule type" value="Genomic_DNA"/>
</dbReference>
<evidence type="ECO:0000313" key="8">
    <source>
        <dbReference type="Proteomes" id="UP000128453"/>
    </source>
</evidence>
<dbReference type="Proteomes" id="UP000128453">
    <property type="component" value="Segment"/>
</dbReference>
<protein>
    <submittedName>
        <fullName evidence="3">Membrane protein ORF29</fullName>
    </submittedName>
    <submittedName>
        <fullName evidence="4">ORF29R</fullName>
    </submittedName>
</protein>
<reference evidence="3" key="2">
    <citation type="submission" date="2007-03" db="EMBL/GenBank/DDBJ databases">
        <title>Comparative genomics of carp herpesviruses.</title>
        <authorList>
            <person name="Davison A.J."/>
            <person name="Kurobe T."/>
            <person name="Gatherer D."/>
            <person name="Cunningham C."/>
            <person name="Waltzek T.B."/>
            <person name="Korf I."/>
            <person name="Fukuda H."/>
            <person name="Hedrick R.P."/>
        </authorList>
    </citation>
    <scope>NUCLEOTIDE SEQUENCE</scope>
    <source>
        <strain evidence="3">KHV-U</strain>
    </source>
</reference>
<name>A3QMJ9_CYHV3</name>
<dbReference type="EMBL" id="KP343684">
    <property type="protein sequence ID" value="AJP55677.1"/>
    <property type="molecule type" value="Genomic_DNA"/>
</dbReference>
<evidence type="ECO:0000313" key="11">
    <source>
        <dbReference type="Proteomes" id="UP000160099"/>
    </source>
</evidence>
<evidence type="ECO:0000313" key="6">
    <source>
        <dbReference type="EMBL" id="BAF48842.1"/>
    </source>
</evidence>
<dbReference type="EMBL" id="DQ657948">
    <property type="protein sequence ID" value="ABG42858.1"/>
    <property type="molecule type" value="Genomic_DNA"/>
</dbReference>
<proteinExistence type="predicted"/>
<reference evidence="8 9" key="4">
    <citation type="journal article" date="2009" name="J. Virol.">
        <title>The major portal of entry of koi herpesvirus in Cyprinus carpio is the skin.</title>
        <authorList>
            <person name="Costes B."/>
            <person name="Raj V.S."/>
            <person name="Michel B."/>
            <person name="Fournier G."/>
            <person name="Thirion M."/>
            <person name="Gillet L."/>
            <person name="Mast J."/>
            <person name="Lieffrig F."/>
            <person name="Bremont M."/>
            <person name="Vanderplasschen A."/>
        </authorList>
    </citation>
    <scope>NUCLEOTIDE SEQUENCE [LARGE SCALE GENOMIC DNA]</scope>
    <source>
        <strain evidence="5">FL</strain>
    </source>
</reference>
<evidence type="ECO:0000313" key="2">
    <source>
        <dbReference type="EMBL" id="ABC55214.1"/>
    </source>
</evidence>
<evidence type="ECO:0000313" key="3">
    <source>
        <dbReference type="EMBL" id="ABG42858.1"/>
    </source>
</evidence>
<accession>A3QMJ9</accession>
<feature type="transmembrane region" description="Helical" evidence="1">
    <location>
        <begin position="253"/>
        <end position="271"/>
    </location>
</feature>
<reference evidence="8 9" key="3">
    <citation type="journal article" date="2008" name="J. Virol.">
        <title>Cloning of the koi herpesvirus genome as an infectious bacterial artificial chromosome demonstrates that disruption of the thymidine kinase locus induces partial attenuation in Cyprinus carpio koi.</title>
        <authorList>
            <person name="Costes B."/>
            <person name="Fournier G."/>
            <person name="Michel B."/>
            <person name="Delforge C."/>
            <person name="Raj V.S."/>
            <person name="Dewals B."/>
            <person name="Gillet L."/>
            <person name="Drion P."/>
            <person name="Body A."/>
            <person name="Schynts F."/>
            <person name="Lieffrig F."/>
            <person name="Vanderplasschen A."/>
        </authorList>
    </citation>
    <scope>NUCLEOTIDE SEQUENCE [LARGE SCALE GENOMIC DNA]</scope>
    <source>
        <strain evidence="5">FL</strain>
    </source>
</reference>
<dbReference type="GeneID" id="11266361"/>
<reference evidence="4 11" key="6">
    <citation type="journal article" date="2015" name="Vet. Microbiol.">
        <title>Whole-genome sequence of a novel Chinese cyprinid herpesvirus 3 isolate reveals the existence of a distinct European genotype in East Asia.</title>
        <authorList>
            <person name="Li W."/>
            <person name="Lee X."/>
            <person name="Weng S."/>
            <person name="He J."/>
            <person name="Dong C."/>
        </authorList>
    </citation>
    <scope>NUCLEOTIDE SEQUENCE [LARGE SCALE GENOMIC DNA]</scope>
    <source>
        <strain evidence="4">KHV-GZ11</strain>
    </source>
</reference>
<evidence type="ECO:0000313" key="7">
    <source>
        <dbReference type="Proteomes" id="UP000106924"/>
    </source>
</evidence>
<dbReference type="Proteomes" id="UP000169752">
    <property type="component" value="Segment"/>
</dbReference>
<feature type="transmembrane region" description="Helical" evidence="1">
    <location>
        <begin position="157"/>
        <end position="181"/>
    </location>
</feature>
<reference evidence="8 9" key="5">
    <citation type="journal article" date="2015" name="PLoS Pathog.">
        <title>Rational development of an attenuated recombinant cyprinid herpesvirus 3 vaccine using prokaryotic mutagenesis and in vivo bioluminescent imaging.</title>
        <authorList>
            <person name="Boutier M."/>
            <person name="Ronsmans M."/>
            <person name="Ouyang P."/>
            <person name="Fournier G."/>
            <person name="Reschner A."/>
            <person name="Rakus K."/>
            <person name="Wilkie G.S."/>
            <person name="Farnir F."/>
            <person name="Bayrou C."/>
            <person name="Lieffrig F."/>
            <person name="Li H."/>
            <person name="Desmecht D."/>
            <person name="Davison A.J."/>
            <person name="Vanderplasschen A."/>
        </authorList>
    </citation>
    <scope>NUCLEOTIDE SEQUENCE [LARGE SCALE GENOMIC DNA]</scope>
    <source>
        <strain evidence="5">FL</strain>
    </source>
</reference>